<protein>
    <submittedName>
        <fullName evidence="10">M3 family metallopeptidase</fullName>
    </submittedName>
</protein>
<keyword evidence="6 7" id="KW-0482">Metalloprotease</keyword>
<keyword evidence="3 7" id="KW-0479">Metal-binding</keyword>
<dbReference type="Gene3D" id="3.40.390.10">
    <property type="entry name" value="Collagenase (Catalytic Domain)"/>
    <property type="match status" value="2"/>
</dbReference>
<dbReference type="SUPFAM" id="SSF55486">
    <property type="entry name" value="Metalloproteases ('zincins'), catalytic domain"/>
    <property type="match status" value="1"/>
</dbReference>
<evidence type="ECO:0000256" key="6">
    <source>
        <dbReference type="ARBA" id="ARBA00023049"/>
    </source>
</evidence>
<dbReference type="Pfam" id="PF01432">
    <property type="entry name" value="Peptidase_M3"/>
    <property type="match status" value="2"/>
</dbReference>
<evidence type="ECO:0000256" key="8">
    <source>
        <dbReference type="SAM" id="MobiDB-lite"/>
    </source>
</evidence>
<dbReference type="GO" id="GO:0006508">
    <property type="term" value="P:proteolysis"/>
    <property type="evidence" value="ECO:0007669"/>
    <property type="project" value="UniProtKB-KW"/>
</dbReference>
<dbReference type="GO" id="GO:0046872">
    <property type="term" value="F:metal ion binding"/>
    <property type="evidence" value="ECO:0007669"/>
    <property type="project" value="UniProtKB-UniRule"/>
</dbReference>
<keyword evidence="4 7" id="KW-0378">Hydrolase</keyword>
<evidence type="ECO:0000256" key="5">
    <source>
        <dbReference type="ARBA" id="ARBA00022833"/>
    </source>
</evidence>
<dbReference type="InterPro" id="IPR045090">
    <property type="entry name" value="Pept_M3A_M3B"/>
</dbReference>
<keyword evidence="5 7" id="KW-0862">Zinc</keyword>
<evidence type="ECO:0000313" key="11">
    <source>
        <dbReference type="Proteomes" id="UP001139353"/>
    </source>
</evidence>
<evidence type="ECO:0000256" key="1">
    <source>
        <dbReference type="ARBA" id="ARBA00006040"/>
    </source>
</evidence>
<comment type="similarity">
    <text evidence="1 7">Belongs to the peptidase M3 family.</text>
</comment>
<evidence type="ECO:0000256" key="7">
    <source>
        <dbReference type="RuleBase" id="RU003435"/>
    </source>
</evidence>
<dbReference type="CDD" id="cd06456">
    <property type="entry name" value="M3A_DCP"/>
    <property type="match status" value="1"/>
</dbReference>
<feature type="domain" description="Peptidase M3A/M3B catalytic" evidence="9">
    <location>
        <begin position="435"/>
        <end position="710"/>
    </location>
</feature>
<dbReference type="InterPro" id="IPR024077">
    <property type="entry name" value="Neurolysin/TOP_dom2"/>
</dbReference>
<proteinExistence type="inferred from homology"/>
<dbReference type="AlphaFoldDB" id="A0A9X1YE74"/>
<organism evidence="10 11">
    <name type="scientific">Scleromatobacter humisilvae</name>
    <dbReference type="NCBI Taxonomy" id="2897159"/>
    <lineage>
        <taxon>Bacteria</taxon>
        <taxon>Pseudomonadati</taxon>
        <taxon>Pseudomonadota</taxon>
        <taxon>Betaproteobacteria</taxon>
        <taxon>Burkholderiales</taxon>
        <taxon>Sphaerotilaceae</taxon>
        <taxon>Scleromatobacter</taxon>
    </lineage>
</organism>
<evidence type="ECO:0000259" key="9">
    <source>
        <dbReference type="Pfam" id="PF01432"/>
    </source>
</evidence>
<gene>
    <name evidence="10" type="ORF">LPC04_01380</name>
</gene>
<name>A0A9X1YE74_9BURK</name>
<sequence>MTATNPLLADWTTPFALPPFDLIRASHFAPAFEAAMQAQRAEVEAIAANADAPDFDNTVAAFDRSGRLLSRIEAAFHALAASHTSPDIQAVQRELAAPLAAHDSAVMMHAGLFARLDAVHAKRHEPGLSPEQLRLVERLHVDFVRAGAKLGADKQPRYAQIMERLAQLTTRFAQNVLADEAGFQLELSDDELDGLPPFVRASARQAASDRGLAEGTHVVTLSRSLIVPFLTFSTRRELRERAWKAWVGRGENEGETDNREVARDILRLRQEQAWMHGHASYAEYALANTMAGNVASVNTLLDDVYSRALAALQDERKAVHEALRDAGVAAPYMAWDWRYGSEKVRQQRYAFDDGEVKPYFSLDRMVQAAFDCAHRLFGIRMVRNDAIPVYHPDVVPYEVWDDTAPDSAGTPNHPPGGARPGSGAAERGGRASGEGRLIGIFLHDNFARQTKRSGAWMSSLRLQSRNGPVDLPVIMNNNNFAKGAPGEPTLLSFDDARTLFHEFGHGLHGLLSNVTYQRLSGTNVLRDFVELPSQLYEHWLLEPEVIARHARHWQTGEPIPETLVRRLQESRRWGQAYETVRYAGSALVDMAVHSRTDKEPPADLPEFEAATLARLNLPPEVGVNHRLLHFQHLFSGSAYAAGYYVYLWAEVLDADAFDAFKEAGSAFDPVTAARLRQCIYGAGDSVAPQQAYAAFRGRMPSIEPLLRKRGLLPEDVEY</sequence>
<keyword evidence="11" id="KW-1185">Reference proteome</keyword>
<dbReference type="Proteomes" id="UP001139353">
    <property type="component" value="Unassembled WGS sequence"/>
</dbReference>
<comment type="caution">
    <text evidence="10">The sequence shown here is derived from an EMBL/GenBank/DDBJ whole genome shotgun (WGS) entry which is preliminary data.</text>
</comment>
<accession>A0A9X1YE74</accession>
<dbReference type="GO" id="GO:0004222">
    <property type="term" value="F:metalloendopeptidase activity"/>
    <property type="evidence" value="ECO:0007669"/>
    <property type="project" value="InterPro"/>
</dbReference>
<evidence type="ECO:0000256" key="3">
    <source>
        <dbReference type="ARBA" id="ARBA00022723"/>
    </source>
</evidence>
<comment type="cofactor">
    <cofactor evidence="7">
        <name>Zn(2+)</name>
        <dbReference type="ChEBI" id="CHEBI:29105"/>
    </cofactor>
    <text evidence="7">Binds 1 zinc ion.</text>
</comment>
<dbReference type="EMBL" id="JAJLJH010000001">
    <property type="protein sequence ID" value="MCK9684353.1"/>
    <property type="molecule type" value="Genomic_DNA"/>
</dbReference>
<feature type="region of interest" description="Disordered" evidence="8">
    <location>
        <begin position="401"/>
        <end position="431"/>
    </location>
</feature>
<dbReference type="PANTHER" id="PTHR43660:SF1">
    <property type="entry name" value="DIPEPTIDYL CARBOXYPEPTIDASE"/>
    <property type="match status" value="1"/>
</dbReference>
<feature type="domain" description="Peptidase M3A/M3B catalytic" evidence="9">
    <location>
        <begin position="230"/>
        <end position="402"/>
    </location>
</feature>
<evidence type="ECO:0000256" key="2">
    <source>
        <dbReference type="ARBA" id="ARBA00022670"/>
    </source>
</evidence>
<reference evidence="10" key="1">
    <citation type="submission" date="2021-11" db="EMBL/GenBank/DDBJ databases">
        <title>BS-T2-15 a new species belonging to the Comamonadaceae family isolated from the soil of a French oak forest.</title>
        <authorList>
            <person name="Mieszkin S."/>
            <person name="Alain K."/>
        </authorList>
    </citation>
    <scope>NUCLEOTIDE SEQUENCE</scope>
    <source>
        <strain evidence="10">BS-T2-15</strain>
    </source>
</reference>
<dbReference type="RefSeq" id="WP_275680386.1">
    <property type="nucleotide sequence ID" value="NZ_JAJLJH010000001.1"/>
</dbReference>
<evidence type="ECO:0000256" key="4">
    <source>
        <dbReference type="ARBA" id="ARBA00022801"/>
    </source>
</evidence>
<dbReference type="PANTHER" id="PTHR43660">
    <property type="entry name" value="DIPEPTIDYL CARBOXYPEPTIDASE"/>
    <property type="match status" value="1"/>
</dbReference>
<dbReference type="InterPro" id="IPR034005">
    <property type="entry name" value="M3A_DCP"/>
</dbReference>
<dbReference type="Gene3D" id="1.10.1370.10">
    <property type="entry name" value="Neurolysin, domain 3"/>
    <property type="match status" value="2"/>
</dbReference>
<dbReference type="InterPro" id="IPR001567">
    <property type="entry name" value="Pept_M3A_M3B_dom"/>
</dbReference>
<evidence type="ECO:0000313" key="10">
    <source>
        <dbReference type="EMBL" id="MCK9684353.1"/>
    </source>
</evidence>
<dbReference type="InterPro" id="IPR024079">
    <property type="entry name" value="MetalloPept_cat_dom_sf"/>
</dbReference>
<keyword evidence="2 7" id="KW-0645">Protease</keyword>